<proteinExistence type="predicted"/>
<feature type="non-terminal residue" evidence="1">
    <location>
        <position position="102"/>
    </location>
</feature>
<keyword evidence="2" id="KW-1185">Reference proteome</keyword>
<evidence type="ECO:0000313" key="2">
    <source>
        <dbReference type="Proteomes" id="UP000244855"/>
    </source>
</evidence>
<dbReference type="Proteomes" id="UP000244855">
    <property type="component" value="Unassembled WGS sequence"/>
</dbReference>
<protein>
    <submittedName>
        <fullName evidence="1">Uncharacterized protein</fullName>
    </submittedName>
</protein>
<dbReference type="AlphaFoldDB" id="A0A2V1D4U7"/>
<accession>A0A2V1D4U7</accession>
<name>A0A2V1D4U7_9PLEO</name>
<sequence>MVPGPLVNPSTGSSVAERMFKCLRCAETIKYESTVDAVRLRIARIFLHHYFEQKCIDIRKDPNLPNLLSQGKRVSSVVLDVIIEEMHNHHDQQVSLQVSKQR</sequence>
<organism evidence="1 2">
    <name type="scientific">Periconia macrospinosa</name>
    <dbReference type="NCBI Taxonomy" id="97972"/>
    <lineage>
        <taxon>Eukaryota</taxon>
        <taxon>Fungi</taxon>
        <taxon>Dikarya</taxon>
        <taxon>Ascomycota</taxon>
        <taxon>Pezizomycotina</taxon>
        <taxon>Dothideomycetes</taxon>
        <taxon>Pleosporomycetidae</taxon>
        <taxon>Pleosporales</taxon>
        <taxon>Massarineae</taxon>
        <taxon>Periconiaceae</taxon>
        <taxon>Periconia</taxon>
    </lineage>
</organism>
<dbReference type="OrthoDB" id="3759427at2759"/>
<gene>
    <name evidence="1" type="ORF">DM02DRAFT_542280</name>
</gene>
<dbReference type="EMBL" id="KZ805617">
    <property type="protein sequence ID" value="PVH93080.1"/>
    <property type="molecule type" value="Genomic_DNA"/>
</dbReference>
<evidence type="ECO:0000313" key="1">
    <source>
        <dbReference type="EMBL" id="PVH93080.1"/>
    </source>
</evidence>
<reference evidence="1 2" key="1">
    <citation type="journal article" date="2018" name="Sci. Rep.">
        <title>Comparative genomics provides insights into the lifestyle and reveals functional heterogeneity of dark septate endophytic fungi.</title>
        <authorList>
            <person name="Knapp D.G."/>
            <person name="Nemeth J.B."/>
            <person name="Barry K."/>
            <person name="Hainaut M."/>
            <person name="Henrissat B."/>
            <person name="Johnson J."/>
            <person name="Kuo A."/>
            <person name="Lim J.H.P."/>
            <person name="Lipzen A."/>
            <person name="Nolan M."/>
            <person name="Ohm R.A."/>
            <person name="Tamas L."/>
            <person name="Grigoriev I.V."/>
            <person name="Spatafora J.W."/>
            <person name="Nagy L.G."/>
            <person name="Kovacs G.M."/>
        </authorList>
    </citation>
    <scope>NUCLEOTIDE SEQUENCE [LARGE SCALE GENOMIC DNA]</scope>
    <source>
        <strain evidence="1 2">DSE2036</strain>
    </source>
</reference>